<evidence type="ECO:0000313" key="6">
    <source>
        <dbReference type="EMBL" id="CAI2364840.1"/>
    </source>
</evidence>
<dbReference type="GO" id="GO:0046912">
    <property type="term" value="F:acyltransferase activity, acyl groups converted into alkyl on transfer"/>
    <property type="evidence" value="ECO:0007669"/>
    <property type="project" value="InterPro"/>
</dbReference>
<dbReference type="InterPro" id="IPR002020">
    <property type="entry name" value="Citrate_synthase"/>
</dbReference>
<dbReference type="InterPro" id="IPR019810">
    <property type="entry name" value="Citrate_synthase_AS"/>
</dbReference>
<name>A0AAD1U9E3_EUPCR</name>
<dbReference type="GO" id="GO:0006099">
    <property type="term" value="P:tricarboxylic acid cycle"/>
    <property type="evidence" value="ECO:0007669"/>
    <property type="project" value="UniProtKB-KW"/>
</dbReference>
<keyword evidence="4 5" id="KW-0808">Transferase</keyword>
<keyword evidence="7" id="KW-1185">Reference proteome</keyword>
<evidence type="ECO:0000256" key="4">
    <source>
        <dbReference type="ARBA" id="ARBA00022679"/>
    </source>
</evidence>
<dbReference type="InterPro" id="IPR016142">
    <property type="entry name" value="Citrate_synth-like_lrg_a-sub"/>
</dbReference>
<comment type="similarity">
    <text evidence="2 5">Belongs to the citrate synthase family.</text>
</comment>
<dbReference type="CDD" id="cd06114">
    <property type="entry name" value="EcCS_like"/>
    <property type="match status" value="1"/>
</dbReference>
<dbReference type="Pfam" id="PF00285">
    <property type="entry name" value="Citrate_synt"/>
    <property type="match status" value="1"/>
</dbReference>
<dbReference type="AlphaFoldDB" id="A0AAD1U9E3"/>
<reference evidence="6" key="1">
    <citation type="submission" date="2023-07" db="EMBL/GenBank/DDBJ databases">
        <authorList>
            <consortium name="AG Swart"/>
            <person name="Singh M."/>
            <person name="Singh A."/>
            <person name="Seah K."/>
            <person name="Emmerich C."/>
        </authorList>
    </citation>
    <scope>NUCLEOTIDE SEQUENCE</scope>
    <source>
        <strain evidence="6">DP1</strain>
    </source>
</reference>
<dbReference type="NCBIfam" id="TIGR01798">
    <property type="entry name" value="cit_synth_I"/>
    <property type="match status" value="1"/>
</dbReference>
<dbReference type="InterPro" id="IPR010953">
    <property type="entry name" value="Citrate_synthase_typ-I"/>
</dbReference>
<dbReference type="FunFam" id="1.10.230.10:FF:000002">
    <property type="entry name" value="Citrate synthase"/>
    <property type="match status" value="1"/>
</dbReference>
<protein>
    <recommendedName>
        <fullName evidence="5">Citrate synthase</fullName>
    </recommendedName>
</protein>
<proteinExistence type="inferred from homology"/>
<dbReference type="SUPFAM" id="SSF48256">
    <property type="entry name" value="Citrate synthase"/>
    <property type="match status" value="1"/>
</dbReference>
<dbReference type="PANTHER" id="PTHR42871">
    <property type="entry name" value="CITRATE SYNTHASE"/>
    <property type="match status" value="1"/>
</dbReference>
<evidence type="ECO:0000256" key="3">
    <source>
        <dbReference type="ARBA" id="ARBA00022532"/>
    </source>
</evidence>
<organism evidence="6 7">
    <name type="scientific">Euplotes crassus</name>
    <dbReference type="NCBI Taxonomy" id="5936"/>
    <lineage>
        <taxon>Eukaryota</taxon>
        <taxon>Sar</taxon>
        <taxon>Alveolata</taxon>
        <taxon>Ciliophora</taxon>
        <taxon>Intramacronucleata</taxon>
        <taxon>Spirotrichea</taxon>
        <taxon>Hypotrichia</taxon>
        <taxon>Euplotida</taxon>
        <taxon>Euplotidae</taxon>
        <taxon>Moneuplotes</taxon>
    </lineage>
</organism>
<accession>A0AAD1U9E3</accession>
<dbReference type="EMBL" id="CAMPGE010005994">
    <property type="protein sequence ID" value="CAI2364840.1"/>
    <property type="molecule type" value="Genomic_DNA"/>
</dbReference>
<dbReference type="InterPro" id="IPR036969">
    <property type="entry name" value="Citrate_synthase_sf"/>
</dbReference>
<keyword evidence="3" id="KW-0816">Tricarboxylic acid cycle</keyword>
<dbReference type="Proteomes" id="UP001295684">
    <property type="component" value="Unassembled WGS sequence"/>
</dbReference>
<dbReference type="PROSITE" id="PS00480">
    <property type="entry name" value="CITRATE_SYNTHASE"/>
    <property type="match status" value="1"/>
</dbReference>
<dbReference type="Gene3D" id="1.10.230.10">
    <property type="entry name" value="Cytochrome P450-Terp, domain 2"/>
    <property type="match status" value="1"/>
</dbReference>
<evidence type="ECO:0000313" key="7">
    <source>
        <dbReference type="Proteomes" id="UP001295684"/>
    </source>
</evidence>
<evidence type="ECO:0000256" key="5">
    <source>
        <dbReference type="RuleBase" id="RU000441"/>
    </source>
</evidence>
<evidence type="ECO:0000256" key="2">
    <source>
        <dbReference type="ARBA" id="ARBA00010566"/>
    </source>
</evidence>
<dbReference type="PRINTS" id="PR00143">
    <property type="entry name" value="CITRTSNTHASE"/>
</dbReference>
<gene>
    <name evidence="6" type="ORF">ECRASSUSDP1_LOCUS6190</name>
</gene>
<evidence type="ECO:0000256" key="1">
    <source>
        <dbReference type="ARBA" id="ARBA00004751"/>
    </source>
</evidence>
<dbReference type="InterPro" id="IPR016143">
    <property type="entry name" value="Citrate_synth-like_sm_a-sub"/>
</dbReference>
<comment type="caution">
    <text evidence="6">The sequence shown here is derived from an EMBL/GenBank/DDBJ whole genome shotgun (WGS) entry which is preliminary data.</text>
</comment>
<dbReference type="GO" id="GO:0005737">
    <property type="term" value="C:cytoplasm"/>
    <property type="evidence" value="ECO:0007669"/>
    <property type="project" value="InterPro"/>
</dbReference>
<sequence>MESTKKDRHMSADFLDEEKLMQATEAQSLGHFIKRFTINPKNKRKNSGESGMYISKEVVEKRNKKLAPKAPESKEKCKLILPDGTEVELSILEGTLGPKMLDIRDLYAKTGMFTFDPGYTASGSCVSAITYIDGGKGQLLYRGYKIEDLAANCTFIETCFLLLYGELPTASDLADFEERVKDEMLVHEKLKDFFKGFNPKAHPMAIMCSVIGALSSFYHEDLDIEDPKQRERVAIQMIAKFPTLAAFSFRTSMGLPMVYPRRDLSYTENFLHMMFSDPMDQEAVVEPVMTEALDKILLLHADHEQNASTSTVRIAGSSKANPFACISAGIASLWGPAHGGANQACIEMLQEIGEATNIPKYIEKAKDKKDPFRIMGFGHRVYKNFDPRATVMAKMCKKVVETMDSKNQEMLSIALELERIALEDDYFISRKLYPNVDFYSGIVLQELSIPTNMFTVIFALARTIGWVCQWKEMMSEDTVKIGRPRQLYVGEKCREFVAMNER</sequence>
<dbReference type="Gene3D" id="2.20.28.60">
    <property type="match status" value="1"/>
</dbReference>
<comment type="pathway">
    <text evidence="1">Carbohydrate metabolism; tricarboxylic acid cycle; isocitrate from oxaloacetate: step 1/2.</text>
</comment>
<dbReference type="NCBIfam" id="NF004126">
    <property type="entry name" value="PRK05614.1"/>
    <property type="match status" value="1"/>
</dbReference>
<dbReference type="Gene3D" id="1.10.580.10">
    <property type="entry name" value="Citrate Synthase, domain 1"/>
    <property type="match status" value="1"/>
</dbReference>
<dbReference type="PANTHER" id="PTHR42871:SF1">
    <property type="entry name" value="CITRATE SYNTHASE"/>
    <property type="match status" value="1"/>
</dbReference>